<evidence type="ECO:0000313" key="3">
    <source>
        <dbReference type="EMBL" id="SEM48620.1"/>
    </source>
</evidence>
<dbReference type="PANTHER" id="PTHR30006">
    <property type="entry name" value="THIAMINE-BINDING PERIPLASMIC PROTEIN-RELATED"/>
    <property type="match status" value="1"/>
</dbReference>
<name>A0A1H7YRB9_STRJI</name>
<dbReference type="EMBL" id="FOAZ01000030">
    <property type="protein sequence ID" value="SEM48620.1"/>
    <property type="molecule type" value="Genomic_DNA"/>
</dbReference>
<sequence>MTSTLRAAALTGVLVASALTLTACGSAASVNKSSAGSSDSVKASTATSAADFGGMDALVAAAKKEGQLNLITLPRDWANYGKLMDEFTAKYGIKISDENPEGSSQDEINAITTRKNQDRAPDAVDVGGAFAIQGQQQGLFASYKVANFAEIPSGRAATDGTWYNDYGGYISIGCNAGKVKECPKSFADLLKPEYKGMVALNGDPTQANAAFSAVYAAALANGGSLDNIQPGIDFFGKLKKSGNFNPVQSKQSTVESGETPISIDWEYLNSGYASEFKTKGINWQVNIPTDGLYAGYYNQAINKWAPHPAAARLWEEFLFSADGQNGFLGGYARPVLFDALKSAGTLDSTAAASLATVSGTAPIPSQDQITKAKAAVASGWSKALAG</sequence>
<evidence type="ECO:0000256" key="2">
    <source>
        <dbReference type="SAM" id="SignalP"/>
    </source>
</evidence>
<organism evidence="3 4">
    <name type="scientific">Streptacidiphilus jiangxiensis</name>
    <dbReference type="NCBI Taxonomy" id="235985"/>
    <lineage>
        <taxon>Bacteria</taxon>
        <taxon>Bacillati</taxon>
        <taxon>Actinomycetota</taxon>
        <taxon>Actinomycetes</taxon>
        <taxon>Kitasatosporales</taxon>
        <taxon>Streptomycetaceae</taxon>
        <taxon>Streptacidiphilus</taxon>
    </lineage>
</organism>
<dbReference type="GO" id="GO:0030976">
    <property type="term" value="F:thiamine pyrophosphate binding"/>
    <property type="evidence" value="ECO:0007669"/>
    <property type="project" value="TreeGrafter"/>
</dbReference>
<keyword evidence="4" id="KW-1185">Reference proteome</keyword>
<dbReference type="Pfam" id="PF13343">
    <property type="entry name" value="SBP_bac_6"/>
    <property type="match status" value="1"/>
</dbReference>
<dbReference type="OrthoDB" id="366726at2"/>
<dbReference type="GO" id="GO:0030975">
    <property type="term" value="F:thiamine binding"/>
    <property type="evidence" value="ECO:0007669"/>
    <property type="project" value="TreeGrafter"/>
</dbReference>
<gene>
    <name evidence="3" type="ORF">SAMN05414137_13033</name>
</gene>
<dbReference type="eggNOG" id="COG1840">
    <property type="taxonomic scope" value="Bacteria"/>
</dbReference>
<dbReference type="AlphaFoldDB" id="A0A1H7YRB9"/>
<protein>
    <submittedName>
        <fullName evidence="3">Putative spermidine/putrescine transport system substrate-binding protein</fullName>
    </submittedName>
</protein>
<dbReference type="Gene3D" id="3.40.190.10">
    <property type="entry name" value="Periplasmic binding protein-like II"/>
    <property type="match status" value="2"/>
</dbReference>
<evidence type="ECO:0000313" key="4">
    <source>
        <dbReference type="Proteomes" id="UP000183015"/>
    </source>
</evidence>
<feature type="signal peptide" evidence="2">
    <location>
        <begin position="1"/>
        <end position="28"/>
    </location>
</feature>
<dbReference type="SUPFAM" id="SSF53850">
    <property type="entry name" value="Periplasmic binding protein-like II"/>
    <property type="match status" value="1"/>
</dbReference>
<dbReference type="GO" id="GO:0015888">
    <property type="term" value="P:thiamine transport"/>
    <property type="evidence" value="ECO:0007669"/>
    <property type="project" value="TreeGrafter"/>
</dbReference>
<reference evidence="4" key="1">
    <citation type="submission" date="2016-10" db="EMBL/GenBank/DDBJ databases">
        <authorList>
            <person name="Varghese N."/>
        </authorList>
    </citation>
    <scope>NUCLEOTIDE SEQUENCE [LARGE SCALE GENOMIC DNA]</scope>
    <source>
        <strain evidence="4">DSM 45096 / BCRC 16803 / CGMCC 4.1857 / CIP 109030 / JCM 12277 / KCTC 19219 / NBRC 100920 / 33214</strain>
    </source>
</reference>
<dbReference type="GO" id="GO:0030288">
    <property type="term" value="C:outer membrane-bounded periplasmic space"/>
    <property type="evidence" value="ECO:0007669"/>
    <property type="project" value="TreeGrafter"/>
</dbReference>
<dbReference type="Proteomes" id="UP000183015">
    <property type="component" value="Unassembled WGS sequence"/>
</dbReference>
<proteinExistence type="predicted"/>
<dbReference type="PROSITE" id="PS51257">
    <property type="entry name" value="PROKAR_LIPOPROTEIN"/>
    <property type="match status" value="1"/>
</dbReference>
<dbReference type="PANTHER" id="PTHR30006:SF2">
    <property type="entry name" value="ABC TRANSPORTER SUBSTRATE-BINDING PROTEIN"/>
    <property type="match status" value="1"/>
</dbReference>
<evidence type="ECO:0000256" key="1">
    <source>
        <dbReference type="ARBA" id="ARBA00022729"/>
    </source>
</evidence>
<accession>A0A1H7YRB9</accession>
<keyword evidence="1 2" id="KW-0732">Signal</keyword>
<feature type="chain" id="PRO_5010176419" evidence="2">
    <location>
        <begin position="29"/>
        <end position="386"/>
    </location>
</feature>
<dbReference type="STRING" id="235985.SAMN05414137_13033"/>